<proteinExistence type="predicted"/>
<dbReference type="AlphaFoldDB" id="A0A9P6D6U5"/>
<gene>
    <name evidence="2" type="ORF">BDN70DRAFT_365927</name>
</gene>
<protein>
    <submittedName>
        <fullName evidence="2">Uncharacterized protein</fullName>
    </submittedName>
</protein>
<keyword evidence="3" id="KW-1185">Reference proteome</keyword>
<evidence type="ECO:0000313" key="3">
    <source>
        <dbReference type="Proteomes" id="UP000807469"/>
    </source>
</evidence>
<dbReference type="EMBL" id="MU155132">
    <property type="protein sequence ID" value="KAF9485949.1"/>
    <property type="molecule type" value="Genomic_DNA"/>
</dbReference>
<accession>A0A9P6D6U5</accession>
<dbReference type="Proteomes" id="UP000807469">
    <property type="component" value="Unassembled WGS sequence"/>
</dbReference>
<feature type="compositionally biased region" description="Polar residues" evidence="1">
    <location>
        <begin position="1"/>
        <end position="11"/>
    </location>
</feature>
<evidence type="ECO:0000313" key="2">
    <source>
        <dbReference type="EMBL" id="KAF9485949.1"/>
    </source>
</evidence>
<reference evidence="2" key="1">
    <citation type="submission" date="2020-11" db="EMBL/GenBank/DDBJ databases">
        <authorList>
            <consortium name="DOE Joint Genome Institute"/>
            <person name="Ahrendt S."/>
            <person name="Riley R."/>
            <person name="Andreopoulos W."/>
            <person name="Labutti K."/>
            <person name="Pangilinan J."/>
            <person name="Ruiz-Duenas F.J."/>
            <person name="Barrasa J.M."/>
            <person name="Sanchez-Garcia M."/>
            <person name="Camarero S."/>
            <person name="Miyauchi S."/>
            <person name="Serrano A."/>
            <person name="Linde D."/>
            <person name="Babiker R."/>
            <person name="Drula E."/>
            <person name="Ayuso-Fernandez I."/>
            <person name="Pacheco R."/>
            <person name="Padilla G."/>
            <person name="Ferreira P."/>
            <person name="Barriuso J."/>
            <person name="Kellner H."/>
            <person name="Castanera R."/>
            <person name="Alfaro M."/>
            <person name="Ramirez L."/>
            <person name="Pisabarro A.G."/>
            <person name="Kuo A."/>
            <person name="Tritt A."/>
            <person name="Lipzen A."/>
            <person name="He G."/>
            <person name="Yan M."/>
            <person name="Ng V."/>
            <person name="Cullen D."/>
            <person name="Martin F."/>
            <person name="Rosso M.-N."/>
            <person name="Henrissat B."/>
            <person name="Hibbett D."/>
            <person name="Martinez A.T."/>
            <person name="Grigoriev I.V."/>
        </authorList>
    </citation>
    <scope>NUCLEOTIDE SEQUENCE</scope>
    <source>
        <strain evidence="2">CIRM-BRFM 674</strain>
    </source>
</reference>
<name>A0A9P6D6U5_9AGAR</name>
<comment type="caution">
    <text evidence="2">The sequence shown here is derived from an EMBL/GenBank/DDBJ whole genome shotgun (WGS) entry which is preliminary data.</text>
</comment>
<dbReference type="OrthoDB" id="6474464at2759"/>
<sequence>MGHSNLATPTTGFPYPQLQVPAPTPIRRTGSNSFRSAIPDTVPPSPSPFFPRDMSTLFSLNPEETKRLLREYGLSSAVASPAVEHPVRPRGLSIVNEDAAEEEDPDVHARDLNKFMAHIGVPFLMIPAPKEKHNESAPLSSKSRRKMLTPLIIK</sequence>
<evidence type="ECO:0000256" key="1">
    <source>
        <dbReference type="SAM" id="MobiDB-lite"/>
    </source>
</evidence>
<organism evidence="2 3">
    <name type="scientific">Pholiota conissans</name>
    <dbReference type="NCBI Taxonomy" id="109636"/>
    <lineage>
        <taxon>Eukaryota</taxon>
        <taxon>Fungi</taxon>
        <taxon>Dikarya</taxon>
        <taxon>Basidiomycota</taxon>
        <taxon>Agaricomycotina</taxon>
        <taxon>Agaricomycetes</taxon>
        <taxon>Agaricomycetidae</taxon>
        <taxon>Agaricales</taxon>
        <taxon>Agaricineae</taxon>
        <taxon>Strophariaceae</taxon>
        <taxon>Pholiota</taxon>
    </lineage>
</organism>
<feature type="region of interest" description="Disordered" evidence="1">
    <location>
        <begin position="1"/>
        <end position="50"/>
    </location>
</feature>